<proteinExistence type="predicted"/>
<evidence type="ECO:0000313" key="1">
    <source>
        <dbReference type="EMBL" id="SDC07292.1"/>
    </source>
</evidence>
<organism evidence="1 2">
    <name type="scientific">Succiniclasticum ruminis</name>
    <dbReference type="NCBI Taxonomy" id="40841"/>
    <lineage>
        <taxon>Bacteria</taxon>
        <taxon>Bacillati</taxon>
        <taxon>Bacillota</taxon>
        <taxon>Negativicutes</taxon>
        <taxon>Acidaminococcales</taxon>
        <taxon>Acidaminococcaceae</taxon>
        <taxon>Succiniclasticum</taxon>
    </lineage>
</organism>
<sequence>MTWEMDLRIMKKRAHEKGKKEMALEVAEALRKKGMSEAEIAEVTGLPEKKETMK</sequence>
<dbReference type="Proteomes" id="UP000198943">
    <property type="component" value="Unassembled WGS sequence"/>
</dbReference>
<dbReference type="EMBL" id="FMYW01000002">
    <property type="protein sequence ID" value="SDC07292.1"/>
    <property type="molecule type" value="Genomic_DNA"/>
</dbReference>
<dbReference type="AlphaFoldDB" id="A0A1G6IL48"/>
<name>A0A1G6IL48_9FIRM</name>
<protein>
    <submittedName>
        <fullName evidence="1">Uncharacterized protein</fullName>
    </submittedName>
</protein>
<reference evidence="2" key="1">
    <citation type="submission" date="2016-10" db="EMBL/GenBank/DDBJ databases">
        <authorList>
            <person name="Varghese N."/>
            <person name="Submissions S."/>
        </authorList>
    </citation>
    <scope>NUCLEOTIDE SEQUENCE [LARGE SCALE GENOMIC DNA]</scope>
    <source>
        <strain evidence="2">DSM 11005</strain>
    </source>
</reference>
<evidence type="ECO:0000313" key="2">
    <source>
        <dbReference type="Proteomes" id="UP000198943"/>
    </source>
</evidence>
<gene>
    <name evidence="1" type="ORF">SAMN04487864_102135</name>
</gene>
<accession>A0A1G6IL48</accession>
<keyword evidence="2" id="KW-1185">Reference proteome</keyword>